<reference evidence="3 4" key="1">
    <citation type="submission" date="2020-08" db="EMBL/GenBank/DDBJ databases">
        <title>Sequencing the genomes of 1000 actinobacteria strains.</title>
        <authorList>
            <person name="Klenk H.-P."/>
        </authorList>
    </citation>
    <scope>NUCLEOTIDE SEQUENCE [LARGE SCALE GENOMIC DNA]</scope>
    <source>
        <strain evidence="3 4">DSM 46659</strain>
    </source>
</reference>
<gene>
    <name evidence="3" type="ORF">HNR23_000025</name>
</gene>
<feature type="transmembrane region" description="Helical" evidence="2">
    <location>
        <begin position="20"/>
        <end position="39"/>
    </location>
</feature>
<feature type="region of interest" description="Disordered" evidence="1">
    <location>
        <begin position="191"/>
        <end position="220"/>
    </location>
</feature>
<evidence type="ECO:0000313" key="3">
    <source>
        <dbReference type="EMBL" id="MBB6169965.1"/>
    </source>
</evidence>
<feature type="transmembrane region" description="Helical" evidence="2">
    <location>
        <begin position="114"/>
        <end position="134"/>
    </location>
</feature>
<feature type="transmembrane region" description="Helical" evidence="2">
    <location>
        <begin position="51"/>
        <end position="71"/>
    </location>
</feature>
<sequence length="220" mass="22342">MPAAAVQLVGGAGQVAADPVVIRAVALIAPALVVAALVAAHRPSPRDTAAAVAATAWSGTGVLGLNLLAFRADWWSFHSEGPSVLGVPVELWWGWAVLWGVLPVLLARDLPVPLVVGAIVWLDLILMPLAAPVVRLAPGWPVGEAVGVVLCLLPAVLLGQRIRQGRHLALRERAQAALPGIASLARSAAGALGARPGGPRPRTGPGSDAANAGDTADPAR</sequence>
<feature type="transmembrane region" description="Helical" evidence="2">
    <location>
        <begin position="91"/>
        <end position="107"/>
    </location>
</feature>
<proteinExistence type="predicted"/>
<dbReference type="EMBL" id="JACHDS010000001">
    <property type="protein sequence ID" value="MBB6169965.1"/>
    <property type="molecule type" value="Genomic_DNA"/>
</dbReference>
<evidence type="ECO:0000313" key="4">
    <source>
        <dbReference type="Proteomes" id="UP000546642"/>
    </source>
</evidence>
<keyword evidence="2" id="KW-0812">Transmembrane</keyword>
<keyword evidence="2" id="KW-0472">Membrane</keyword>
<evidence type="ECO:0000256" key="1">
    <source>
        <dbReference type="SAM" id="MobiDB-lite"/>
    </source>
</evidence>
<name>A0A7W9YDI7_9ACTN</name>
<accession>A0A7W9YDI7</accession>
<organism evidence="3 4">
    <name type="scientific">Nocardiopsis mwathae</name>
    <dbReference type="NCBI Taxonomy" id="1472723"/>
    <lineage>
        <taxon>Bacteria</taxon>
        <taxon>Bacillati</taxon>
        <taxon>Actinomycetota</taxon>
        <taxon>Actinomycetes</taxon>
        <taxon>Streptosporangiales</taxon>
        <taxon>Nocardiopsidaceae</taxon>
        <taxon>Nocardiopsis</taxon>
    </lineage>
</organism>
<comment type="caution">
    <text evidence="3">The sequence shown here is derived from an EMBL/GenBank/DDBJ whole genome shotgun (WGS) entry which is preliminary data.</text>
</comment>
<evidence type="ECO:0000256" key="2">
    <source>
        <dbReference type="SAM" id="Phobius"/>
    </source>
</evidence>
<keyword evidence="4" id="KW-1185">Reference proteome</keyword>
<protein>
    <submittedName>
        <fullName evidence="3">Uncharacterized protein</fullName>
    </submittedName>
</protein>
<dbReference type="RefSeq" id="WP_184072268.1">
    <property type="nucleotide sequence ID" value="NZ_JACHDS010000001.1"/>
</dbReference>
<dbReference type="AlphaFoldDB" id="A0A7W9YDI7"/>
<dbReference type="Proteomes" id="UP000546642">
    <property type="component" value="Unassembled WGS sequence"/>
</dbReference>
<keyword evidence="2" id="KW-1133">Transmembrane helix</keyword>
<feature type="transmembrane region" description="Helical" evidence="2">
    <location>
        <begin position="140"/>
        <end position="158"/>
    </location>
</feature>